<dbReference type="PANTHER" id="PTHR30055:SF175">
    <property type="entry name" value="HTH-TYPE TRANSCRIPTIONAL REPRESSOR KSTR2"/>
    <property type="match status" value="1"/>
</dbReference>
<evidence type="ECO:0000313" key="7">
    <source>
        <dbReference type="EMBL" id="RUS55015.1"/>
    </source>
</evidence>
<dbReference type="InterPro" id="IPR009057">
    <property type="entry name" value="Homeodomain-like_sf"/>
</dbReference>
<proteinExistence type="predicted"/>
<keyword evidence="4" id="KW-0804">Transcription</keyword>
<evidence type="ECO:0000256" key="4">
    <source>
        <dbReference type="ARBA" id="ARBA00023163"/>
    </source>
</evidence>
<comment type="caution">
    <text evidence="7">The sequence shown here is derived from an EMBL/GenBank/DDBJ whole genome shotgun (WGS) entry which is preliminary data.</text>
</comment>
<dbReference type="InterPro" id="IPR036271">
    <property type="entry name" value="Tet_transcr_reg_TetR-rel_C_sf"/>
</dbReference>
<keyword evidence="3 5" id="KW-0238">DNA-binding</keyword>
<evidence type="ECO:0000256" key="5">
    <source>
        <dbReference type="PROSITE-ProRule" id="PRU00335"/>
    </source>
</evidence>
<dbReference type="OrthoDB" id="9814200at2"/>
<dbReference type="InterPro" id="IPR050109">
    <property type="entry name" value="HTH-type_TetR-like_transc_reg"/>
</dbReference>
<dbReference type="RefSeq" id="WP_126990524.1">
    <property type="nucleotide sequence ID" value="NZ_JTFC01000031.1"/>
</dbReference>
<dbReference type="Pfam" id="PF17932">
    <property type="entry name" value="TetR_C_24"/>
    <property type="match status" value="1"/>
</dbReference>
<accession>A0A433RS74</accession>
<evidence type="ECO:0000259" key="6">
    <source>
        <dbReference type="PROSITE" id="PS50977"/>
    </source>
</evidence>
<dbReference type="PROSITE" id="PS50977">
    <property type="entry name" value="HTH_TETR_2"/>
    <property type="match status" value="1"/>
</dbReference>
<sequence>MKEQLVAESVRLFEQRGFTNTSLQDIVEALGVTKGTFYYYFPTKEALLMTIHESYIDSLLDRQQRVLAQTKDVRTQLRHIVQLLIEDIQTHGQQGRVFFREIRHLDETNGARIRDKRRQFRIVLEQVIANGVENHTFRYTLRPDMTAFAILGMTNYSYQWYQPDGEMAPQDLADYYVTLLLDGMEERP</sequence>
<evidence type="ECO:0000313" key="8">
    <source>
        <dbReference type="Proteomes" id="UP000288623"/>
    </source>
</evidence>
<dbReference type="AlphaFoldDB" id="A0A433RS74"/>
<keyword evidence="1" id="KW-0678">Repressor</keyword>
<dbReference type="Proteomes" id="UP000288623">
    <property type="component" value="Unassembled WGS sequence"/>
</dbReference>
<name>A0A433RS74_9BACL</name>
<reference evidence="7 8" key="1">
    <citation type="submission" date="2014-11" db="EMBL/GenBank/DDBJ databases">
        <title>Genome sequence and analysis of novel Kurthia sp.</title>
        <authorList>
            <person name="Lawson J.N."/>
            <person name="Gonzalez J.E."/>
            <person name="Rinauldi L."/>
            <person name="Xuan Z."/>
            <person name="Firman A."/>
            <person name="Shaddox L."/>
            <person name="Trudeau A."/>
            <person name="Shah S."/>
            <person name="Reiman D."/>
        </authorList>
    </citation>
    <scope>NUCLEOTIDE SEQUENCE [LARGE SCALE GENOMIC DNA]</scope>
    <source>
        <strain evidence="7 8">3B1D</strain>
    </source>
</reference>
<keyword evidence="8" id="KW-1185">Reference proteome</keyword>
<dbReference type="GO" id="GO:0003700">
    <property type="term" value="F:DNA-binding transcription factor activity"/>
    <property type="evidence" value="ECO:0007669"/>
    <property type="project" value="TreeGrafter"/>
</dbReference>
<gene>
    <name evidence="7" type="ORF">QI30_08550</name>
</gene>
<feature type="DNA-binding region" description="H-T-H motif" evidence="5">
    <location>
        <begin position="22"/>
        <end position="41"/>
    </location>
</feature>
<dbReference type="Gene3D" id="1.10.357.10">
    <property type="entry name" value="Tetracycline Repressor, domain 2"/>
    <property type="match status" value="1"/>
</dbReference>
<dbReference type="SUPFAM" id="SSF46689">
    <property type="entry name" value="Homeodomain-like"/>
    <property type="match status" value="1"/>
</dbReference>
<keyword evidence="2" id="KW-0805">Transcription regulation</keyword>
<protein>
    <submittedName>
        <fullName evidence="7">TetR family transcriptional regulator</fullName>
    </submittedName>
</protein>
<dbReference type="InterPro" id="IPR001647">
    <property type="entry name" value="HTH_TetR"/>
</dbReference>
<dbReference type="PANTHER" id="PTHR30055">
    <property type="entry name" value="HTH-TYPE TRANSCRIPTIONAL REGULATOR RUTR"/>
    <property type="match status" value="1"/>
</dbReference>
<dbReference type="Gene3D" id="1.10.10.60">
    <property type="entry name" value="Homeodomain-like"/>
    <property type="match status" value="1"/>
</dbReference>
<evidence type="ECO:0000256" key="1">
    <source>
        <dbReference type="ARBA" id="ARBA00022491"/>
    </source>
</evidence>
<dbReference type="PRINTS" id="PR00455">
    <property type="entry name" value="HTHTETR"/>
</dbReference>
<dbReference type="SUPFAM" id="SSF48498">
    <property type="entry name" value="Tetracyclin repressor-like, C-terminal domain"/>
    <property type="match status" value="1"/>
</dbReference>
<organism evidence="7 8">
    <name type="scientific">Candidatus Kurthia intestinigallinarum</name>
    <dbReference type="NCBI Taxonomy" id="1562256"/>
    <lineage>
        <taxon>Bacteria</taxon>
        <taxon>Bacillati</taxon>
        <taxon>Bacillota</taxon>
        <taxon>Bacilli</taxon>
        <taxon>Bacillales</taxon>
        <taxon>Caryophanaceae</taxon>
        <taxon>Kurthia</taxon>
    </lineage>
</organism>
<dbReference type="PROSITE" id="PS01081">
    <property type="entry name" value="HTH_TETR_1"/>
    <property type="match status" value="1"/>
</dbReference>
<evidence type="ECO:0000256" key="3">
    <source>
        <dbReference type="ARBA" id="ARBA00023125"/>
    </source>
</evidence>
<dbReference type="Pfam" id="PF00440">
    <property type="entry name" value="TetR_N"/>
    <property type="match status" value="1"/>
</dbReference>
<dbReference type="GO" id="GO:0000976">
    <property type="term" value="F:transcription cis-regulatory region binding"/>
    <property type="evidence" value="ECO:0007669"/>
    <property type="project" value="TreeGrafter"/>
</dbReference>
<dbReference type="InterPro" id="IPR041490">
    <property type="entry name" value="KstR2_TetR_C"/>
</dbReference>
<dbReference type="EMBL" id="JTFC01000031">
    <property type="protein sequence ID" value="RUS55015.1"/>
    <property type="molecule type" value="Genomic_DNA"/>
</dbReference>
<evidence type="ECO:0000256" key="2">
    <source>
        <dbReference type="ARBA" id="ARBA00023015"/>
    </source>
</evidence>
<dbReference type="InterPro" id="IPR023772">
    <property type="entry name" value="DNA-bd_HTH_TetR-type_CS"/>
</dbReference>
<feature type="domain" description="HTH tetR-type" evidence="6">
    <location>
        <begin position="1"/>
        <end position="59"/>
    </location>
</feature>